<evidence type="ECO:0000313" key="1">
    <source>
        <dbReference type="EMBL" id="CAD8398320.1"/>
    </source>
</evidence>
<dbReference type="EMBL" id="HBEK01015303">
    <property type="protein sequence ID" value="CAD8398327.1"/>
    <property type="molecule type" value="Transcribed_RNA"/>
</dbReference>
<proteinExistence type="predicted"/>
<dbReference type="AlphaFoldDB" id="A0A6T6MSB1"/>
<sequence>MLLGDNQNSSRSYAASKLALLHFSRALRENGYDVVDVHPGLIWSPLMIKTLPRSLRNAVELVKDFICVTPQIASAVVDLATSAVVPEGHYITHRGSIRLSTAATDPSLWNTLELNYWPNGTFHVDGSAASPQRL</sequence>
<dbReference type="EMBL" id="HBEK01015292">
    <property type="protein sequence ID" value="CAD8398320.1"/>
    <property type="molecule type" value="Transcribed_RNA"/>
</dbReference>
<protein>
    <submittedName>
        <fullName evidence="2">Uncharacterized protein</fullName>
    </submittedName>
</protein>
<dbReference type="Gene3D" id="3.40.50.720">
    <property type="entry name" value="NAD(P)-binding Rossmann-like Domain"/>
    <property type="match status" value="1"/>
</dbReference>
<dbReference type="InterPro" id="IPR036291">
    <property type="entry name" value="NAD(P)-bd_dom_sf"/>
</dbReference>
<name>A0A6T6MSB1_9RHOD</name>
<evidence type="ECO:0000313" key="2">
    <source>
        <dbReference type="EMBL" id="CAD8398327.1"/>
    </source>
</evidence>
<reference evidence="2" key="1">
    <citation type="submission" date="2021-01" db="EMBL/GenBank/DDBJ databases">
        <authorList>
            <person name="Corre E."/>
            <person name="Pelletier E."/>
            <person name="Niang G."/>
            <person name="Scheremetjew M."/>
            <person name="Finn R."/>
            <person name="Kale V."/>
            <person name="Holt S."/>
            <person name="Cochrane G."/>
            <person name="Meng A."/>
            <person name="Brown T."/>
            <person name="Cohen L."/>
        </authorList>
    </citation>
    <scope>NUCLEOTIDE SEQUENCE</scope>
    <source>
        <strain evidence="2">UTEX LB 2760</strain>
    </source>
</reference>
<accession>A0A6T6MSB1</accession>
<organism evidence="2">
    <name type="scientific">Rhodosorus marinus</name>
    <dbReference type="NCBI Taxonomy" id="101924"/>
    <lineage>
        <taxon>Eukaryota</taxon>
        <taxon>Rhodophyta</taxon>
        <taxon>Stylonematophyceae</taxon>
        <taxon>Stylonematales</taxon>
        <taxon>Stylonemataceae</taxon>
        <taxon>Rhodosorus</taxon>
    </lineage>
</organism>
<gene>
    <name evidence="1" type="ORF">RMAR0315_LOCUS8311</name>
    <name evidence="2" type="ORF">RMAR0315_LOCUS8318</name>
</gene>
<dbReference type="SUPFAM" id="SSF51735">
    <property type="entry name" value="NAD(P)-binding Rossmann-fold domains"/>
    <property type="match status" value="1"/>
</dbReference>